<dbReference type="RefSeq" id="WP_186860904.1">
    <property type="nucleotide sequence ID" value="NZ_JACOOO010000042.1"/>
</dbReference>
<proteinExistence type="predicted"/>
<name>A0ABR7DGW0_9CLOT</name>
<feature type="transmembrane region" description="Helical" evidence="1">
    <location>
        <begin position="20"/>
        <end position="46"/>
    </location>
</feature>
<feature type="transmembrane region" description="Helical" evidence="1">
    <location>
        <begin position="53"/>
        <end position="74"/>
    </location>
</feature>
<accession>A0ABR7DGW0</accession>
<dbReference type="EMBL" id="JACOOO010000042">
    <property type="protein sequence ID" value="MBC5630641.1"/>
    <property type="molecule type" value="Genomic_DNA"/>
</dbReference>
<sequence>MLKWLSRIWDGICAWTVTGIGTGIATTGIVIKELAVVVIMIGILLWMYRITKVFRWGAAGYLIGLVLEILGSLMI</sequence>
<reference evidence="2 3" key="1">
    <citation type="submission" date="2020-08" db="EMBL/GenBank/DDBJ databases">
        <title>Genome public.</title>
        <authorList>
            <person name="Liu C."/>
            <person name="Sun Q."/>
        </authorList>
    </citation>
    <scope>NUCLEOTIDE SEQUENCE [LARGE SCALE GENOMIC DNA]</scope>
    <source>
        <strain evidence="2 3">NSJ-6</strain>
    </source>
</reference>
<dbReference type="Proteomes" id="UP000596929">
    <property type="component" value="Unassembled WGS sequence"/>
</dbReference>
<evidence type="ECO:0000256" key="1">
    <source>
        <dbReference type="SAM" id="Phobius"/>
    </source>
</evidence>
<evidence type="ECO:0000313" key="3">
    <source>
        <dbReference type="Proteomes" id="UP000596929"/>
    </source>
</evidence>
<protein>
    <submittedName>
        <fullName evidence="2">Uncharacterized protein</fullName>
    </submittedName>
</protein>
<comment type="caution">
    <text evidence="2">The sequence shown here is derived from an EMBL/GenBank/DDBJ whole genome shotgun (WGS) entry which is preliminary data.</text>
</comment>
<keyword evidence="1" id="KW-0472">Membrane</keyword>
<keyword evidence="3" id="KW-1185">Reference proteome</keyword>
<organism evidence="2 3">
    <name type="scientific">Clostridium hominis</name>
    <dbReference type="NCBI Taxonomy" id="2763036"/>
    <lineage>
        <taxon>Bacteria</taxon>
        <taxon>Bacillati</taxon>
        <taxon>Bacillota</taxon>
        <taxon>Clostridia</taxon>
        <taxon>Eubacteriales</taxon>
        <taxon>Clostridiaceae</taxon>
        <taxon>Clostridium</taxon>
    </lineage>
</organism>
<evidence type="ECO:0000313" key="2">
    <source>
        <dbReference type="EMBL" id="MBC5630641.1"/>
    </source>
</evidence>
<keyword evidence="1" id="KW-0812">Transmembrane</keyword>
<gene>
    <name evidence="2" type="ORF">H8S20_17420</name>
</gene>
<keyword evidence="1" id="KW-1133">Transmembrane helix</keyword>